<reference evidence="2 4" key="3">
    <citation type="submission" date="2020-07" db="EMBL/GenBank/DDBJ databases">
        <title>Bacterial metabolism rescues the inhibition of intestinal drug absorption by food and drug additives.</title>
        <authorList>
            <person name="Zou L."/>
            <person name="Spanogiannopoulos P."/>
            <person name="Chien H.-C."/>
            <person name="Pieper L.M."/>
            <person name="Cai W."/>
            <person name="Khuri N."/>
            <person name="Pottel J."/>
            <person name="Vora B."/>
            <person name="Ni Z."/>
            <person name="Tsakalozou E."/>
            <person name="Zhang W."/>
            <person name="Shoichet B.K."/>
            <person name="Giacomini K.M."/>
            <person name="Turnbaugh P.J."/>
        </authorList>
    </citation>
    <scope>NUCLEOTIDE SEQUENCE [LARGE SCALE GENOMIC DNA]</scope>
    <source>
        <strain evidence="2 4">B33</strain>
    </source>
</reference>
<comment type="caution">
    <text evidence="2">The sequence shown here is derived from an EMBL/GenBank/DDBJ whole genome shotgun (WGS) entry which is preliminary data.</text>
</comment>
<sequence length="151" mass="16992">MKIFICALALVTLALDGYSQEWKPIITYPNKSTTTTTSTTTSSRTNTWNTSNDITVRRKSVTYDPQYNMCVTLEITNNSSNKKVIAVKAKIHYSSSELKSVDAEDVTTKVTVEPEESNWAFLYGNPKPTYKFMTMGKIIIYFSDGTTQEIS</sequence>
<evidence type="ECO:0000313" key="1">
    <source>
        <dbReference type="EMBL" id="KAB6564419.1"/>
    </source>
</evidence>
<dbReference type="Proteomes" id="UP000524321">
    <property type="component" value="Unassembled WGS sequence"/>
</dbReference>
<reference evidence="2 4" key="2">
    <citation type="submission" date="2020-04" db="EMBL/GenBank/DDBJ databases">
        <authorList>
            <person name="Pieper L."/>
        </authorList>
    </citation>
    <scope>NUCLEOTIDE SEQUENCE [LARGE SCALE GENOMIC DNA]</scope>
    <source>
        <strain evidence="2 4">B33</strain>
    </source>
</reference>
<reference evidence="1 3" key="1">
    <citation type="journal article" date="2019" name="Nat. Med.">
        <title>A library of human gut bacterial isolates paired with longitudinal multiomics data enables mechanistic microbiome research.</title>
        <authorList>
            <person name="Poyet M."/>
            <person name="Groussin M."/>
            <person name="Gibbons S.M."/>
            <person name="Avila-Pacheco J."/>
            <person name="Jiang X."/>
            <person name="Kearney S.M."/>
            <person name="Perrotta A.R."/>
            <person name="Berdy B."/>
            <person name="Zhao S."/>
            <person name="Lieberman T.D."/>
            <person name="Swanson P.K."/>
            <person name="Smith M."/>
            <person name="Roesemann S."/>
            <person name="Alexander J.E."/>
            <person name="Rich S.A."/>
            <person name="Livny J."/>
            <person name="Vlamakis H."/>
            <person name="Clish C."/>
            <person name="Bullock K."/>
            <person name="Deik A."/>
            <person name="Scott J."/>
            <person name="Pierce K.A."/>
            <person name="Xavier R.J."/>
            <person name="Alm E.J."/>
        </authorList>
    </citation>
    <scope>NUCLEOTIDE SEQUENCE [LARGE SCALE GENOMIC DNA]</scope>
    <source>
        <strain evidence="1 3">BIOML-A111</strain>
    </source>
</reference>
<dbReference type="RefSeq" id="WP_032581846.1">
    <property type="nucleotide sequence ID" value="NZ_CP081912.1"/>
</dbReference>
<accession>A0A415T0Y7</accession>
<dbReference type="Proteomes" id="UP000437431">
    <property type="component" value="Unassembled WGS sequence"/>
</dbReference>
<protein>
    <submittedName>
        <fullName evidence="2">Uncharacterized protein</fullName>
    </submittedName>
</protein>
<dbReference type="AlphaFoldDB" id="A0A415T0Y7"/>
<dbReference type="EMBL" id="JABWDJ010000206">
    <property type="protein sequence ID" value="NVB76126.1"/>
    <property type="molecule type" value="Genomic_DNA"/>
</dbReference>
<evidence type="ECO:0000313" key="2">
    <source>
        <dbReference type="EMBL" id="NVB76126.1"/>
    </source>
</evidence>
<proteinExistence type="predicted"/>
<evidence type="ECO:0000313" key="4">
    <source>
        <dbReference type="Proteomes" id="UP000524321"/>
    </source>
</evidence>
<evidence type="ECO:0000313" key="3">
    <source>
        <dbReference type="Proteomes" id="UP000437431"/>
    </source>
</evidence>
<dbReference type="EMBL" id="WDAY01000001">
    <property type="protein sequence ID" value="KAB6564419.1"/>
    <property type="molecule type" value="Genomic_DNA"/>
</dbReference>
<organism evidence="2 4">
    <name type="scientific">Phocaeicola vulgatus</name>
    <name type="common">Bacteroides vulgatus</name>
    <dbReference type="NCBI Taxonomy" id="821"/>
    <lineage>
        <taxon>Bacteria</taxon>
        <taxon>Pseudomonadati</taxon>
        <taxon>Bacteroidota</taxon>
        <taxon>Bacteroidia</taxon>
        <taxon>Bacteroidales</taxon>
        <taxon>Bacteroidaceae</taxon>
        <taxon>Phocaeicola</taxon>
    </lineage>
</organism>
<gene>
    <name evidence="1" type="ORF">GAY79_00945</name>
    <name evidence="2" type="ORF">HUV05_21990</name>
</gene>
<name>A0A415T0Y7_PHOVU</name>